<sequence>MSMESVTGVLVVLVICQVLLCLYAQPHSLMFNRDLGGGVMRVNGGQTITFQCEAAGRPVPTIQWLHDGRRITQEASHSYLDDAAFFERKPHDQNVDALQLGNTAGRLRIFCVTHAHAGHYACVAQTPTERIVSTAILEVALLANIYMWEMQRLEYEGLDVQLFCRASGFPLPRMTWYDRNNDVITDTHDQYKVLKNGDLIIKNISWAKHVGLYRCAALNVFGKDATEGILVSGKTLKYDSWLEYVINGRDLHLATLTTGYNPLKRCSHLSAIAPRRLKIHQKL</sequence>
<dbReference type="EMBL" id="JAODUP010000361">
    <property type="protein sequence ID" value="KAK2151507.1"/>
    <property type="molecule type" value="Genomic_DNA"/>
</dbReference>
<feature type="domain" description="Ig-like" evidence="6">
    <location>
        <begin position="156"/>
        <end position="232"/>
    </location>
</feature>
<name>A0AAD9MZG2_9ANNE</name>
<dbReference type="PANTHER" id="PTHR12231:SF253">
    <property type="entry name" value="DPR-INTERACTING PROTEIN ETA, ISOFORM B-RELATED"/>
    <property type="match status" value="1"/>
</dbReference>
<evidence type="ECO:0000256" key="3">
    <source>
        <dbReference type="ARBA" id="ARBA00023157"/>
    </source>
</evidence>
<dbReference type="InterPro" id="IPR051170">
    <property type="entry name" value="Neural/epithelial_adhesion"/>
</dbReference>
<accession>A0AAD9MZG2</accession>
<dbReference type="Gene3D" id="2.60.40.10">
    <property type="entry name" value="Immunoglobulins"/>
    <property type="match status" value="2"/>
</dbReference>
<dbReference type="InterPro" id="IPR036179">
    <property type="entry name" value="Ig-like_dom_sf"/>
</dbReference>
<feature type="chain" id="PRO_5042295967" description="Ig-like domain-containing protein" evidence="5">
    <location>
        <begin position="25"/>
        <end position="283"/>
    </location>
</feature>
<feature type="domain" description="Ig-like" evidence="6">
    <location>
        <begin position="26"/>
        <end position="133"/>
    </location>
</feature>
<organism evidence="7 8">
    <name type="scientific">Paralvinella palmiformis</name>
    <dbReference type="NCBI Taxonomy" id="53620"/>
    <lineage>
        <taxon>Eukaryota</taxon>
        <taxon>Metazoa</taxon>
        <taxon>Spiralia</taxon>
        <taxon>Lophotrochozoa</taxon>
        <taxon>Annelida</taxon>
        <taxon>Polychaeta</taxon>
        <taxon>Sedentaria</taxon>
        <taxon>Canalipalpata</taxon>
        <taxon>Terebellida</taxon>
        <taxon>Terebelliformia</taxon>
        <taxon>Alvinellidae</taxon>
        <taxon>Paralvinella</taxon>
    </lineage>
</organism>
<evidence type="ECO:0000256" key="2">
    <source>
        <dbReference type="ARBA" id="ARBA00022737"/>
    </source>
</evidence>
<keyword evidence="3" id="KW-1015">Disulfide bond</keyword>
<dbReference type="InterPro" id="IPR013783">
    <property type="entry name" value="Ig-like_fold"/>
</dbReference>
<keyword evidence="4" id="KW-0393">Immunoglobulin domain</keyword>
<feature type="signal peptide" evidence="5">
    <location>
        <begin position="1"/>
        <end position="24"/>
    </location>
</feature>
<proteinExistence type="predicted"/>
<reference evidence="7" key="1">
    <citation type="journal article" date="2023" name="Mol. Biol. Evol.">
        <title>Third-Generation Sequencing Reveals the Adaptive Role of the Epigenome in Three Deep-Sea Polychaetes.</title>
        <authorList>
            <person name="Perez M."/>
            <person name="Aroh O."/>
            <person name="Sun Y."/>
            <person name="Lan Y."/>
            <person name="Juniper S.K."/>
            <person name="Young C.R."/>
            <person name="Angers B."/>
            <person name="Qian P.Y."/>
        </authorList>
    </citation>
    <scope>NUCLEOTIDE SEQUENCE</scope>
    <source>
        <strain evidence="7">P08H-3</strain>
    </source>
</reference>
<keyword evidence="8" id="KW-1185">Reference proteome</keyword>
<dbReference type="Pfam" id="PF13927">
    <property type="entry name" value="Ig_3"/>
    <property type="match status" value="2"/>
</dbReference>
<evidence type="ECO:0000256" key="4">
    <source>
        <dbReference type="ARBA" id="ARBA00023319"/>
    </source>
</evidence>
<keyword evidence="1 5" id="KW-0732">Signal</keyword>
<dbReference type="PROSITE" id="PS50835">
    <property type="entry name" value="IG_LIKE"/>
    <property type="match status" value="2"/>
</dbReference>
<evidence type="ECO:0000256" key="5">
    <source>
        <dbReference type="SAM" id="SignalP"/>
    </source>
</evidence>
<dbReference type="SMART" id="SM00409">
    <property type="entry name" value="IG"/>
    <property type="match status" value="2"/>
</dbReference>
<evidence type="ECO:0000256" key="1">
    <source>
        <dbReference type="ARBA" id="ARBA00022729"/>
    </source>
</evidence>
<evidence type="ECO:0000259" key="6">
    <source>
        <dbReference type="PROSITE" id="PS50835"/>
    </source>
</evidence>
<evidence type="ECO:0000313" key="8">
    <source>
        <dbReference type="Proteomes" id="UP001208570"/>
    </source>
</evidence>
<gene>
    <name evidence="7" type="ORF">LSH36_361g05002</name>
</gene>
<dbReference type="SMART" id="SM00408">
    <property type="entry name" value="IGc2"/>
    <property type="match status" value="2"/>
</dbReference>
<evidence type="ECO:0000313" key="7">
    <source>
        <dbReference type="EMBL" id="KAK2151507.1"/>
    </source>
</evidence>
<dbReference type="InterPro" id="IPR003599">
    <property type="entry name" value="Ig_sub"/>
</dbReference>
<dbReference type="AlphaFoldDB" id="A0AAD9MZG2"/>
<keyword evidence="2" id="KW-0677">Repeat</keyword>
<dbReference type="InterPro" id="IPR003598">
    <property type="entry name" value="Ig_sub2"/>
</dbReference>
<protein>
    <recommendedName>
        <fullName evidence="6">Ig-like domain-containing protein</fullName>
    </recommendedName>
</protein>
<comment type="caution">
    <text evidence="7">The sequence shown here is derived from an EMBL/GenBank/DDBJ whole genome shotgun (WGS) entry which is preliminary data.</text>
</comment>
<dbReference type="PANTHER" id="PTHR12231">
    <property type="entry name" value="CTX-RELATED TYPE I TRANSMEMBRANE PROTEIN"/>
    <property type="match status" value="1"/>
</dbReference>
<dbReference type="SUPFAM" id="SSF48726">
    <property type="entry name" value="Immunoglobulin"/>
    <property type="match status" value="2"/>
</dbReference>
<dbReference type="InterPro" id="IPR007110">
    <property type="entry name" value="Ig-like_dom"/>
</dbReference>
<dbReference type="Proteomes" id="UP001208570">
    <property type="component" value="Unassembled WGS sequence"/>
</dbReference>